<evidence type="ECO:0000256" key="2">
    <source>
        <dbReference type="SAM" id="MobiDB-lite"/>
    </source>
</evidence>
<comment type="caution">
    <text evidence="3">The sequence shown here is derived from an EMBL/GenBank/DDBJ whole genome shotgun (WGS) entry which is preliminary data.</text>
</comment>
<feature type="compositionally biased region" description="Low complexity" evidence="2">
    <location>
        <begin position="680"/>
        <end position="694"/>
    </location>
</feature>
<feature type="compositionally biased region" description="Pro residues" evidence="2">
    <location>
        <begin position="697"/>
        <end position="711"/>
    </location>
</feature>
<accession>A0ABQ5K2U6</accession>
<dbReference type="EMBL" id="BQXS01012666">
    <property type="protein sequence ID" value="GKT26614.1"/>
    <property type="molecule type" value="Genomic_DNA"/>
</dbReference>
<feature type="non-terminal residue" evidence="3">
    <location>
        <position position="711"/>
    </location>
</feature>
<gene>
    <name evidence="3" type="ORF">ADUPG1_013419</name>
</gene>
<feature type="region of interest" description="Disordered" evidence="2">
    <location>
        <begin position="626"/>
        <end position="711"/>
    </location>
</feature>
<evidence type="ECO:0000313" key="3">
    <source>
        <dbReference type="EMBL" id="GKT26614.1"/>
    </source>
</evidence>
<reference evidence="3" key="1">
    <citation type="submission" date="2022-03" db="EMBL/GenBank/DDBJ databases">
        <title>Draft genome sequence of Aduncisulcus paluster, a free-living microaerophilic Fornicata.</title>
        <authorList>
            <person name="Yuyama I."/>
            <person name="Kume K."/>
            <person name="Tamura T."/>
            <person name="Inagaki Y."/>
            <person name="Hashimoto T."/>
        </authorList>
    </citation>
    <scope>NUCLEOTIDE SEQUENCE</scope>
    <source>
        <strain evidence="3">NY0171</strain>
    </source>
</reference>
<evidence type="ECO:0000256" key="1">
    <source>
        <dbReference type="SAM" id="Coils"/>
    </source>
</evidence>
<evidence type="ECO:0000313" key="4">
    <source>
        <dbReference type="Proteomes" id="UP001057375"/>
    </source>
</evidence>
<feature type="coiled-coil region" evidence="1">
    <location>
        <begin position="412"/>
        <end position="439"/>
    </location>
</feature>
<keyword evidence="4" id="KW-1185">Reference proteome</keyword>
<dbReference type="Proteomes" id="UP001057375">
    <property type="component" value="Unassembled WGS sequence"/>
</dbReference>
<organism evidence="3 4">
    <name type="scientific">Aduncisulcus paluster</name>
    <dbReference type="NCBI Taxonomy" id="2918883"/>
    <lineage>
        <taxon>Eukaryota</taxon>
        <taxon>Metamonada</taxon>
        <taxon>Carpediemonas-like organisms</taxon>
        <taxon>Aduncisulcus</taxon>
    </lineage>
</organism>
<protein>
    <submittedName>
        <fullName evidence="3">Uncharacterized protein</fullName>
    </submittedName>
</protein>
<keyword evidence="1" id="KW-0175">Coiled coil</keyword>
<proteinExistence type="predicted"/>
<feature type="compositionally biased region" description="Pro residues" evidence="2">
    <location>
        <begin position="634"/>
        <end position="679"/>
    </location>
</feature>
<sequence>MAFWNRKKKSDIKHEETIISDDPLKAEEIASFRSEMLESGIPLENIDDLLAKKSPKEIRMMNQQFILSSTKTKTLEKTPKYYFNIVKNKPVFKNFKTLETALKGAQVSKVVDFIDCGGLLWMLEKIENICEQFADTISAQVSKVVDFIDCGGLLWMLEKIENICEQFADTISPTSSIGAEASQSEIMQTLIHAVMKCVNLPKDHPLSNRGVNVLAAFGIHRITVWLHPQYGLSTELREHLAATLCAAVKHVDWTNRWREHIGIHDKVIRSCTIYDNPHATLRKYFNREMLTEDELQHLAPALSSIFKALPCPVPEEEVQFFDVFLNAIECIIRDIYKDTLPLNLILSFGEHQVDTELQRHLEAVDECFETIMERVEKEAASSDVDAESESTNNEDNIARFMTSYDMKLVDLKQRLESVIDTCDREIIELEKNITKATVKCIEDTMSKLRDINDSLILKIKKSKVGMDHISAVGCECLGNIVKCAEEMGNPGVWARIFSRVFCEAGSSLVLVMEQSDSTSLFGYSADSDPPLDSYEFVLLVLGMFLIDKRQSEIKRGQEAGEIEIDSLTILNDSDLKSQMVEIKKKNTEMKQTIARLESRIKKEASKREQIEEEKNSLLQTIDGLKQSQTMNPSSSPPGMPPKLGGPPGMPPKLGGPPGMPPKLGGPPGMPPKLGGPPGMPSKLGGPPGMPSKLGGPPGMPPKLGGPPGMPP</sequence>
<name>A0ABQ5K2U6_9EUKA</name>